<reference evidence="1 2" key="1">
    <citation type="journal article" date="2016" name="Nat. Commun.">
        <title>Extremotolerant tardigrade genome and improved radiotolerance of human cultured cells by tardigrade-unique protein.</title>
        <authorList>
            <person name="Hashimoto T."/>
            <person name="Horikawa D.D."/>
            <person name="Saito Y."/>
            <person name="Kuwahara H."/>
            <person name="Kozuka-Hata H."/>
            <person name="Shin-I T."/>
            <person name="Minakuchi Y."/>
            <person name="Ohishi K."/>
            <person name="Motoyama A."/>
            <person name="Aizu T."/>
            <person name="Enomoto A."/>
            <person name="Kondo K."/>
            <person name="Tanaka S."/>
            <person name="Hara Y."/>
            <person name="Koshikawa S."/>
            <person name="Sagara H."/>
            <person name="Miura T."/>
            <person name="Yokobori S."/>
            <person name="Miyagawa K."/>
            <person name="Suzuki Y."/>
            <person name="Kubo T."/>
            <person name="Oyama M."/>
            <person name="Kohara Y."/>
            <person name="Fujiyama A."/>
            <person name="Arakawa K."/>
            <person name="Katayama T."/>
            <person name="Toyoda A."/>
            <person name="Kunieda T."/>
        </authorList>
    </citation>
    <scope>NUCLEOTIDE SEQUENCE [LARGE SCALE GENOMIC DNA]</scope>
    <source>
        <strain evidence="1 2">YOKOZUNA-1</strain>
    </source>
</reference>
<organism evidence="1 2">
    <name type="scientific">Ramazzottius varieornatus</name>
    <name type="common">Water bear</name>
    <name type="synonym">Tardigrade</name>
    <dbReference type="NCBI Taxonomy" id="947166"/>
    <lineage>
        <taxon>Eukaryota</taxon>
        <taxon>Metazoa</taxon>
        <taxon>Ecdysozoa</taxon>
        <taxon>Tardigrada</taxon>
        <taxon>Eutardigrada</taxon>
        <taxon>Parachela</taxon>
        <taxon>Hypsibioidea</taxon>
        <taxon>Ramazzottiidae</taxon>
        <taxon>Ramazzottius</taxon>
    </lineage>
</organism>
<accession>A0A1D1VF79</accession>
<evidence type="ECO:0000313" key="2">
    <source>
        <dbReference type="Proteomes" id="UP000186922"/>
    </source>
</evidence>
<dbReference type="Proteomes" id="UP000186922">
    <property type="component" value="Unassembled WGS sequence"/>
</dbReference>
<proteinExistence type="predicted"/>
<dbReference type="EMBL" id="BDGG01000005">
    <property type="protein sequence ID" value="GAU99435.1"/>
    <property type="molecule type" value="Genomic_DNA"/>
</dbReference>
<dbReference type="AlphaFoldDB" id="A0A1D1VF79"/>
<protein>
    <submittedName>
        <fullName evidence="1">Uncharacterized protein</fullName>
    </submittedName>
</protein>
<name>A0A1D1VF79_RAMVA</name>
<sequence>MVGQIVFIRYTVPHQRMALYVMADCPKQRQFHGQRPTDADSGLTISAITYSPLSSLLQSNEDPTAYPITFAYSADATTELDAGFRPQLDLLQHPEYFGFAEWVGDDNFPIEDMTLMFVEEQLQVCCFPEFQRRSPRNYNTGFYVNTVYKFAASYGSWGIRAKLPFQVPASMSIGLFNSRCTIPSCPPDARRPVTFTQMDPSPGKDIAFEVAE</sequence>
<keyword evidence="2" id="KW-1185">Reference proteome</keyword>
<gene>
    <name evidence="1" type="primary">RvY_10440-1</name>
    <name evidence="1" type="synonym">RvY_10440.1</name>
    <name evidence="1" type="ORF">RvY_10440</name>
</gene>
<comment type="caution">
    <text evidence="1">The sequence shown here is derived from an EMBL/GenBank/DDBJ whole genome shotgun (WGS) entry which is preliminary data.</text>
</comment>
<evidence type="ECO:0000313" key="1">
    <source>
        <dbReference type="EMBL" id="GAU99435.1"/>
    </source>
</evidence>